<proteinExistence type="predicted"/>
<protein>
    <submittedName>
        <fullName evidence="1">Uncharacterized protein</fullName>
    </submittedName>
</protein>
<evidence type="ECO:0000313" key="1">
    <source>
        <dbReference type="EMBL" id="KJU81413.1"/>
    </source>
</evidence>
<gene>
    <name evidence="1" type="ORF">MBAV_006393</name>
</gene>
<sequence>MAPFYGGGASPLLDLPHKGVSPLDPVKMPHILYLIQSKSAIKNSISLTER</sequence>
<comment type="caution">
    <text evidence="1">The sequence shown here is derived from an EMBL/GenBank/DDBJ whole genome shotgun (WGS) entry which is preliminary data.</text>
</comment>
<dbReference type="EMBL" id="LACI01002709">
    <property type="protein sequence ID" value="KJU81413.1"/>
    <property type="molecule type" value="Genomic_DNA"/>
</dbReference>
<dbReference type="AlphaFoldDB" id="A0A0F3GL58"/>
<accession>A0A0F3GL58</accession>
<evidence type="ECO:0000313" key="2">
    <source>
        <dbReference type="Proteomes" id="UP000033423"/>
    </source>
</evidence>
<organism evidence="1 2">
    <name type="scientific">Candidatus Magnetobacterium bavaricum</name>
    <dbReference type="NCBI Taxonomy" id="29290"/>
    <lineage>
        <taxon>Bacteria</taxon>
        <taxon>Pseudomonadati</taxon>
        <taxon>Nitrospirota</taxon>
        <taxon>Thermodesulfovibrionia</taxon>
        <taxon>Thermodesulfovibrionales</taxon>
        <taxon>Candidatus Magnetobacteriaceae</taxon>
        <taxon>Candidatus Magnetobacterium</taxon>
    </lineage>
</organism>
<dbReference type="Proteomes" id="UP000033423">
    <property type="component" value="Unassembled WGS sequence"/>
</dbReference>
<name>A0A0F3GL58_9BACT</name>
<keyword evidence="2" id="KW-1185">Reference proteome</keyword>
<reference evidence="1 2" key="1">
    <citation type="submission" date="2015-02" db="EMBL/GenBank/DDBJ databases">
        <title>Single-cell genomics of uncultivated deep-branching MTB reveals a conserved set of magnetosome genes.</title>
        <authorList>
            <person name="Kolinko S."/>
            <person name="Richter M."/>
            <person name="Glockner F.O."/>
            <person name="Brachmann A."/>
            <person name="Schuler D."/>
        </authorList>
    </citation>
    <scope>NUCLEOTIDE SEQUENCE [LARGE SCALE GENOMIC DNA]</scope>
    <source>
        <strain evidence="1">TM-1</strain>
    </source>
</reference>